<reference evidence="2" key="1">
    <citation type="journal article" date="2019" name="Science">
        <title>Mutation of a bHLH transcription factor allowed almond domestication.</title>
        <authorList>
            <person name="Sanchez-Perez R."/>
            <person name="Pavan S."/>
            <person name="Mazzeo R."/>
            <person name="Moldovan C."/>
            <person name="Aiese Cigliano R."/>
            <person name="Del Cueto J."/>
            <person name="Ricciardi F."/>
            <person name="Lotti C."/>
            <person name="Ricciardi L."/>
            <person name="Dicenta F."/>
            <person name="Lopez-Marques R.L."/>
            <person name="Lindberg Moller B."/>
        </authorList>
    </citation>
    <scope>NUCLEOTIDE SEQUENCE</scope>
</reference>
<feature type="region of interest" description="Disordered" evidence="1">
    <location>
        <begin position="1"/>
        <end position="33"/>
    </location>
</feature>
<dbReference type="EMBL" id="AP019298">
    <property type="protein sequence ID" value="BBG98388.1"/>
    <property type="molecule type" value="Genomic_DNA"/>
</dbReference>
<organism evidence="2">
    <name type="scientific">Prunus dulcis</name>
    <name type="common">Almond</name>
    <name type="synonym">Amygdalus dulcis</name>
    <dbReference type="NCBI Taxonomy" id="3755"/>
    <lineage>
        <taxon>Eukaryota</taxon>
        <taxon>Viridiplantae</taxon>
        <taxon>Streptophyta</taxon>
        <taxon>Embryophyta</taxon>
        <taxon>Tracheophyta</taxon>
        <taxon>Spermatophyta</taxon>
        <taxon>Magnoliopsida</taxon>
        <taxon>eudicotyledons</taxon>
        <taxon>Gunneridae</taxon>
        <taxon>Pentapetalae</taxon>
        <taxon>rosids</taxon>
        <taxon>fabids</taxon>
        <taxon>Rosales</taxon>
        <taxon>Rosaceae</taxon>
        <taxon>Amygdaloideae</taxon>
        <taxon>Amygdaleae</taxon>
        <taxon>Prunus</taxon>
    </lineage>
</organism>
<protein>
    <submittedName>
        <fullName evidence="2">Uncharacterized protein</fullName>
    </submittedName>
</protein>
<sequence length="68" mass="7759">MYAQHETESIESDVPTPPKNAAAGGKASLQPEHHRHKSWVDAFDFEFEFDDGVKWRNTVFQNDNLGVE</sequence>
<evidence type="ECO:0000313" key="2">
    <source>
        <dbReference type="EMBL" id="BBG98388.1"/>
    </source>
</evidence>
<proteinExistence type="predicted"/>
<gene>
    <name evidence="2" type="ORF">Prudu_007782</name>
</gene>
<accession>A0A4Y1R2P3</accession>
<evidence type="ECO:0000256" key="1">
    <source>
        <dbReference type="SAM" id="MobiDB-lite"/>
    </source>
</evidence>
<dbReference type="AlphaFoldDB" id="A0A4Y1R2P3"/>
<name>A0A4Y1R2P3_PRUDU</name>